<dbReference type="InterPro" id="IPR037225">
    <property type="entry name" value="Nuo51_FMN-bd_sf"/>
</dbReference>
<dbReference type="GO" id="GO:0016020">
    <property type="term" value="C:membrane"/>
    <property type="evidence" value="ECO:0007669"/>
    <property type="project" value="InterPro"/>
</dbReference>
<dbReference type="SUPFAM" id="SSF142019">
    <property type="entry name" value="Nqo1 FMN-binding domain-like"/>
    <property type="match status" value="1"/>
</dbReference>
<dbReference type="PROSITE" id="PS00198">
    <property type="entry name" value="4FE4S_FER_1"/>
    <property type="match status" value="1"/>
</dbReference>
<dbReference type="PANTHER" id="PTHR43034">
    <property type="entry name" value="ION-TRANSLOCATING OXIDOREDUCTASE COMPLEX SUBUNIT C"/>
    <property type="match status" value="1"/>
</dbReference>
<proteinExistence type="predicted"/>
<feature type="domain" description="4Fe-4S ferredoxin-type" evidence="4">
    <location>
        <begin position="340"/>
        <end position="371"/>
    </location>
</feature>
<dbReference type="EMBL" id="JALJRB010000011">
    <property type="protein sequence ID" value="MCJ8501226.1"/>
    <property type="molecule type" value="Genomic_DNA"/>
</dbReference>
<organism evidence="5 6">
    <name type="scientific">Desulfatitalea alkaliphila</name>
    <dbReference type="NCBI Taxonomy" id="2929485"/>
    <lineage>
        <taxon>Bacteria</taxon>
        <taxon>Pseudomonadati</taxon>
        <taxon>Thermodesulfobacteriota</taxon>
        <taxon>Desulfobacteria</taxon>
        <taxon>Desulfobacterales</taxon>
        <taxon>Desulfosarcinaceae</taxon>
        <taxon>Desulfatitalea</taxon>
    </lineage>
</organism>
<name>A0AA41UL87_9BACT</name>
<dbReference type="GO" id="GO:0051539">
    <property type="term" value="F:4 iron, 4 sulfur cluster binding"/>
    <property type="evidence" value="ECO:0007669"/>
    <property type="project" value="InterPro"/>
</dbReference>
<keyword evidence="1" id="KW-0479">Metal-binding</keyword>
<sequence>MLSKPFFGYAKPRFQYELLSTALPQPASVASTGAMTVLLPREMGPAPSPLLKPGTRVKTGQRLTWDDQPGPSVIATATGVIQSVAPHLGDYGRKFTAITIAPESADEWDEQFAEASRQADRQLLIDYLCNVPGAPALDKLADPKKPVDTIVIYGGDTDLLVDTNLYILKSQTAMVNEGIHALKEIAGVDKILLAVPSDSFQNFDGHFEADVRAVPNTYPHGQPLMVFYQLFGKILDQGERFEDHGVLFMRAEAVAAIGKAMTDGRIPLDKVVTVLDKQGGKHLVAARVGTPIGAILGRFDISLEDRDRLIFGGPMTGTAVYSEDQPVLADTDAILVQDSRDIILTSDYPCINCGECVRICPSKMAVNLLVRFLEVGQYQEGADLYDLYSCVECGLCSFVCVSRIPILQYIKLAKYELARAVPAEEENE</sequence>
<dbReference type="Gene3D" id="3.30.70.20">
    <property type="match status" value="1"/>
</dbReference>
<dbReference type="InterPro" id="IPR017900">
    <property type="entry name" value="4Fe4S_Fe_S_CS"/>
</dbReference>
<keyword evidence="3" id="KW-0411">Iron-sulfur</keyword>
<dbReference type="PANTHER" id="PTHR43034:SF2">
    <property type="entry name" value="ION-TRANSLOCATING OXIDOREDUCTASE COMPLEX SUBUNIT C"/>
    <property type="match status" value="1"/>
</dbReference>
<keyword evidence="2" id="KW-0408">Iron</keyword>
<dbReference type="Proteomes" id="UP001165427">
    <property type="component" value="Unassembled WGS sequence"/>
</dbReference>
<evidence type="ECO:0000256" key="1">
    <source>
        <dbReference type="ARBA" id="ARBA00022723"/>
    </source>
</evidence>
<dbReference type="SUPFAM" id="SSF46548">
    <property type="entry name" value="alpha-helical ferredoxin"/>
    <property type="match status" value="1"/>
</dbReference>
<evidence type="ECO:0000313" key="5">
    <source>
        <dbReference type="EMBL" id="MCJ8501226.1"/>
    </source>
</evidence>
<evidence type="ECO:0000259" key="4">
    <source>
        <dbReference type="PROSITE" id="PS51379"/>
    </source>
</evidence>
<dbReference type="PROSITE" id="PS51379">
    <property type="entry name" value="4FE4S_FER_2"/>
    <property type="match status" value="1"/>
</dbReference>
<dbReference type="InterPro" id="IPR017896">
    <property type="entry name" value="4Fe4S_Fe-S-bd"/>
</dbReference>
<evidence type="ECO:0000313" key="6">
    <source>
        <dbReference type="Proteomes" id="UP001165427"/>
    </source>
</evidence>
<dbReference type="GO" id="GO:0046872">
    <property type="term" value="F:metal ion binding"/>
    <property type="evidence" value="ECO:0007669"/>
    <property type="project" value="UniProtKB-KW"/>
</dbReference>
<accession>A0AA41UL87</accession>
<dbReference type="AlphaFoldDB" id="A0AA41UL87"/>
<comment type="caution">
    <text evidence="5">The sequence shown here is derived from an EMBL/GenBank/DDBJ whole genome shotgun (WGS) entry which is preliminary data.</text>
</comment>
<dbReference type="InterPro" id="IPR010208">
    <property type="entry name" value="Ion_transpt_RnfC/RsxC"/>
</dbReference>
<dbReference type="RefSeq" id="WP_246907972.1">
    <property type="nucleotide sequence ID" value="NZ_JALJRB010000011.1"/>
</dbReference>
<evidence type="ECO:0000256" key="3">
    <source>
        <dbReference type="ARBA" id="ARBA00023014"/>
    </source>
</evidence>
<evidence type="ECO:0000256" key="2">
    <source>
        <dbReference type="ARBA" id="ARBA00023004"/>
    </source>
</evidence>
<dbReference type="Pfam" id="PF13534">
    <property type="entry name" value="Fer4_17"/>
    <property type="match status" value="1"/>
</dbReference>
<gene>
    <name evidence="5" type="ORF">MRX98_11635</name>
</gene>
<reference evidence="5" key="1">
    <citation type="submission" date="2022-04" db="EMBL/GenBank/DDBJ databases">
        <title>Desulfatitalea alkaliphila sp. nov., a novel anaerobic sulfate-reducing bacterium isolated from terrestrial mud volcano, Taman Peninsula, Russia.</title>
        <authorList>
            <person name="Khomyakova M.A."/>
            <person name="Merkel A.Y."/>
            <person name="Slobodkin A.I."/>
        </authorList>
    </citation>
    <scope>NUCLEOTIDE SEQUENCE</scope>
    <source>
        <strain evidence="5">M08but</strain>
    </source>
</reference>
<keyword evidence="6" id="KW-1185">Reference proteome</keyword>
<dbReference type="GO" id="GO:0009055">
    <property type="term" value="F:electron transfer activity"/>
    <property type="evidence" value="ECO:0007669"/>
    <property type="project" value="InterPro"/>
</dbReference>
<protein>
    <recommendedName>
        <fullName evidence="4">4Fe-4S ferredoxin-type domain-containing protein</fullName>
    </recommendedName>
</protein>